<evidence type="ECO:0000313" key="2">
    <source>
        <dbReference type="Proteomes" id="UP000198510"/>
    </source>
</evidence>
<dbReference type="STRING" id="1075417.SAMN05421823_103528"/>
<evidence type="ECO:0000313" key="1">
    <source>
        <dbReference type="EMBL" id="SDK77458.1"/>
    </source>
</evidence>
<name>A0A1G9EMZ3_9BACT</name>
<sequence>MAKLRFRKIKSENLIAWMATLVSICALGTTAYQTYILKQQQHAAVWPRLELLHGWRVNGEDSYYRLNLRNTGVGPAIIRRVTILYAGDTLRDFAHLAQAVAAKHHLPDSLAYQDYQDLLADMVIPQQEEKRLLYLDKEAYVANLGHSTRSNAGDLIQVSVVYESLYGDAWEVTYPQTSHREVD</sequence>
<gene>
    <name evidence="1" type="ORF">SAMN05421823_103528</name>
</gene>
<reference evidence="1 2" key="1">
    <citation type="submission" date="2016-10" db="EMBL/GenBank/DDBJ databases">
        <authorList>
            <person name="de Groot N.N."/>
        </authorList>
    </citation>
    <scope>NUCLEOTIDE SEQUENCE [LARGE SCALE GENOMIC DNA]</scope>
    <source>
        <strain evidence="1 2">DSM 25186</strain>
    </source>
</reference>
<organism evidence="1 2">
    <name type="scientific">Catalinimonas alkaloidigena</name>
    <dbReference type="NCBI Taxonomy" id="1075417"/>
    <lineage>
        <taxon>Bacteria</taxon>
        <taxon>Pseudomonadati</taxon>
        <taxon>Bacteroidota</taxon>
        <taxon>Cytophagia</taxon>
        <taxon>Cytophagales</taxon>
        <taxon>Catalimonadaceae</taxon>
        <taxon>Catalinimonas</taxon>
    </lineage>
</organism>
<dbReference type="OrthoDB" id="763750at2"/>
<dbReference type="Proteomes" id="UP000198510">
    <property type="component" value="Unassembled WGS sequence"/>
</dbReference>
<dbReference type="AlphaFoldDB" id="A0A1G9EMZ3"/>
<dbReference type="RefSeq" id="WP_143017218.1">
    <property type="nucleotide sequence ID" value="NZ_FNFO01000003.1"/>
</dbReference>
<protein>
    <submittedName>
        <fullName evidence="1">Uncharacterized protein</fullName>
    </submittedName>
</protein>
<accession>A0A1G9EMZ3</accession>
<dbReference type="EMBL" id="FNFO01000003">
    <property type="protein sequence ID" value="SDK77458.1"/>
    <property type="molecule type" value="Genomic_DNA"/>
</dbReference>
<keyword evidence="2" id="KW-1185">Reference proteome</keyword>
<proteinExistence type="predicted"/>